<comment type="similarity">
    <text evidence="1">Belongs to the peptidase S8 family.</text>
</comment>
<feature type="domain" description="Subtilisin-like protease fibronectin type-III" evidence="3">
    <location>
        <begin position="6"/>
        <end position="101"/>
    </location>
</feature>
<evidence type="ECO:0000313" key="5">
    <source>
        <dbReference type="Proteomes" id="UP000826656"/>
    </source>
</evidence>
<evidence type="ECO:0000256" key="1">
    <source>
        <dbReference type="ARBA" id="ARBA00011073"/>
    </source>
</evidence>
<proteinExistence type="inferred from homology"/>
<keyword evidence="5" id="KW-1185">Reference proteome</keyword>
<dbReference type="EMBL" id="JAIVGD010000013">
    <property type="protein sequence ID" value="KAH0762179.1"/>
    <property type="molecule type" value="Genomic_DNA"/>
</dbReference>
<sequence>MPSILDFNLPSLTIPSLKKTVTVKRTVTNVGPVNSQYKAIIEPPLGITVKVMPETLIFNSSIEKISFTLTISTTHKYNTGYNFGSLTWTDRVHRVRSPISVRTEFPELAG</sequence>
<accession>A0ABQ7VDP2</accession>
<dbReference type="InterPro" id="IPR045051">
    <property type="entry name" value="SBT"/>
</dbReference>
<evidence type="ECO:0000256" key="2">
    <source>
        <dbReference type="ARBA" id="ARBA00022729"/>
    </source>
</evidence>
<protein>
    <recommendedName>
        <fullName evidence="3">Subtilisin-like protease fibronectin type-III domain-containing protein</fullName>
    </recommendedName>
</protein>
<keyword evidence="2" id="KW-0732">Signal</keyword>
<dbReference type="PANTHER" id="PTHR10795">
    <property type="entry name" value="PROPROTEIN CONVERTASE SUBTILISIN/KEXIN"/>
    <property type="match status" value="1"/>
</dbReference>
<dbReference type="InterPro" id="IPR041469">
    <property type="entry name" value="Subtilisin-like_FN3"/>
</dbReference>
<dbReference type="Gene3D" id="2.60.40.2310">
    <property type="match status" value="1"/>
</dbReference>
<name>A0ABQ7VDP2_SOLTU</name>
<comment type="caution">
    <text evidence="4">The sequence shown here is derived from an EMBL/GenBank/DDBJ whole genome shotgun (WGS) entry which is preliminary data.</text>
</comment>
<dbReference type="Proteomes" id="UP000826656">
    <property type="component" value="Unassembled WGS sequence"/>
</dbReference>
<gene>
    <name evidence="4" type="ORF">KY290_018252</name>
</gene>
<organism evidence="4 5">
    <name type="scientific">Solanum tuberosum</name>
    <name type="common">Potato</name>
    <dbReference type="NCBI Taxonomy" id="4113"/>
    <lineage>
        <taxon>Eukaryota</taxon>
        <taxon>Viridiplantae</taxon>
        <taxon>Streptophyta</taxon>
        <taxon>Embryophyta</taxon>
        <taxon>Tracheophyta</taxon>
        <taxon>Spermatophyta</taxon>
        <taxon>Magnoliopsida</taxon>
        <taxon>eudicotyledons</taxon>
        <taxon>Gunneridae</taxon>
        <taxon>Pentapetalae</taxon>
        <taxon>asterids</taxon>
        <taxon>lamiids</taxon>
        <taxon>Solanales</taxon>
        <taxon>Solanaceae</taxon>
        <taxon>Solanoideae</taxon>
        <taxon>Solaneae</taxon>
        <taxon>Solanum</taxon>
    </lineage>
</organism>
<evidence type="ECO:0000259" key="3">
    <source>
        <dbReference type="Pfam" id="PF17766"/>
    </source>
</evidence>
<dbReference type="Pfam" id="PF17766">
    <property type="entry name" value="fn3_6"/>
    <property type="match status" value="1"/>
</dbReference>
<evidence type="ECO:0000313" key="4">
    <source>
        <dbReference type="EMBL" id="KAH0762179.1"/>
    </source>
</evidence>
<reference evidence="4 5" key="1">
    <citation type="journal article" date="2021" name="bioRxiv">
        <title>Chromosome-scale and haplotype-resolved genome assembly of a tetraploid potato cultivar.</title>
        <authorList>
            <person name="Sun H."/>
            <person name="Jiao W.-B."/>
            <person name="Krause K."/>
            <person name="Campoy J.A."/>
            <person name="Goel M."/>
            <person name="Folz-Donahue K."/>
            <person name="Kukat C."/>
            <person name="Huettel B."/>
            <person name="Schneeberger K."/>
        </authorList>
    </citation>
    <scope>NUCLEOTIDE SEQUENCE [LARGE SCALE GENOMIC DNA]</scope>
    <source>
        <strain evidence="4">SolTubOtavaFocal</strain>
        <tissue evidence="4">Leaves</tissue>
    </source>
</reference>